<dbReference type="AlphaFoldDB" id="A0A1W2BDR3"/>
<evidence type="ECO:0000313" key="1">
    <source>
        <dbReference type="EMBL" id="SMC71127.1"/>
    </source>
</evidence>
<proteinExistence type="predicted"/>
<organism evidence="1 2">
    <name type="scientific">Pedobacter nyackensis</name>
    <dbReference type="NCBI Taxonomy" id="475255"/>
    <lineage>
        <taxon>Bacteria</taxon>
        <taxon>Pseudomonadati</taxon>
        <taxon>Bacteroidota</taxon>
        <taxon>Sphingobacteriia</taxon>
        <taxon>Sphingobacteriales</taxon>
        <taxon>Sphingobacteriaceae</taxon>
        <taxon>Pedobacter</taxon>
    </lineage>
</organism>
<name>A0A1W2BDR3_9SPHI</name>
<dbReference type="OrthoDB" id="982085at2"/>
<dbReference type="EMBL" id="FWYB01000002">
    <property type="protein sequence ID" value="SMC71127.1"/>
    <property type="molecule type" value="Genomic_DNA"/>
</dbReference>
<accession>A0A1W2BDR3</accession>
<protein>
    <recommendedName>
        <fullName evidence="3">DUF937 domain-containing protein</fullName>
    </recommendedName>
</protein>
<dbReference type="STRING" id="475255.SAMN04488101_102382"/>
<evidence type="ECO:0008006" key="3">
    <source>
        <dbReference type="Google" id="ProtNLM"/>
    </source>
</evidence>
<gene>
    <name evidence="1" type="ORF">SAMN04488101_102382</name>
</gene>
<evidence type="ECO:0000313" key="2">
    <source>
        <dbReference type="Proteomes" id="UP000192678"/>
    </source>
</evidence>
<sequence length="164" mass="16937">MLENLNQLVKENVQEAIVNNTAIPNEQNEAAISAASGSIIDALKQQLSSGNIGNLVDAFKGGNAEGSAVAQEAASGFTDKLAAMGINLDTAKNIAASVIPSIVGKFVNKTNDPNDSSFDIQDIVSKISGPDGKFQVSDITNLFAGNEDGKEGGGIVDKLKGLFN</sequence>
<reference evidence="1 2" key="1">
    <citation type="submission" date="2017-04" db="EMBL/GenBank/DDBJ databases">
        <authorList>
            <person name="Afonso C.L."/>
            <person name="Miller P.J."/>
            <person name="Scott M.A."/>
            <person name="Spackman E."/>
            <person name="Goraichik I."/>
            <person name="Dimitrov K.M."/>
            <person name="Suarez D.L."/>
            <person name="Swayne D.E."/>
        </authorList>
    </citation>
    <scope>NUCLEOTIDE SEQUENCE [LARGE SCALE GENOMIC DNA]</scope>
    <source>
        <strain evidence="1 2">DSM 19625</strain>
    </source>
</reference>
<dbReference type="Proteomes" id="UP000192678">
    <property type="component" value="Unassembled WGS sequence"/>
</dbReference>
<dbReference type="RefSeq" id="WP_084288769.1">
    <property type="nucleotide sequence ID" value="NZ_FWYB01000002.1"/>
</dbReference>
<keyword evidence="2" id="KW-1185">Reference proteome</keyword>